<evidence type="ECO:0000256" key="1">
    <source>
        <dbReference type="SAM" id="MobiDB-lite"/>
    </source>
</evidence>
<organism evidence="2 3">
    <name type="scientific">Mycobacterium noviomagense</name>
    <dbReference type="NCBI Taxonomy" id="459858"/>
    <lineage>
        <taxon>Bacteria</taxon>
        <taxon>Bacillati</taxon>
        <taxon>Actinomycetota</taxon>
        <taxon>Actinomycetes</taxon>
        <taxon>Mycobacteriales</taxon>
        <taxon>Mycobacteriaceae</taxon>
        <taxon>Mycobacterium</taxon>
    </lineage>
</organism>
<dbReference type="Gene3D" id="1.10.8.1060">
    <property type="entry name" value="Corynebacterium glutamicum thioredoxin-dependent arsenate reductase, N-terminal domain"/>
    <property type="match status" value="1"/>
</dbReference>
<dbReference type="Proteomes" id="UP000466894">
    <property type="component" value="Chromosome"/>
</dbReference>
<protein>
    <submittedName>
        <fullName evidence="2">Uncharacterized protein</fullName>
    </submittedName>
</protein>
<dbReference type="KEGG" id="mnv:MNVI_40240"/>
<proteinExistence type="predicted"/>
<dbReference type="AlphaFoldDB" id="A0A7I7PJF4"/>
<dbReference type="EMBL" id="AP022583">
    <property type="protein sequence ID" value="BBY08706.1"/>
    <property type="molecule type" value="Genomic_DNA"/>
</dbReference>
<feature type="region of interest" description="Disordered" evidence="1">
    <location>
        <begin position="1"/>
        <end position="42"/>
    </location>
</feature>
<reference evidence="2 3" key="1">
    <citation type="journal article" date="2019" name="Emerg. Microbes Infect.">
        <title>Comprehensive subspecies identification of 175 nontuberculous mycobacteria species based on 7547 genomic profiles.</title>
        <authorList>
            <person name="Matsumoto Y."/>
            <person name="Kinjo T."/>
            <person name="Motooka D."/>
            <person name="Nabeya D."/>
            <person name="Jung N."/>
            <person name="Uechi K."/>
            <person name="Horii T."/>
            <person name="Iida T."/>
            <person name="Fujita J."/>
            <person name="Nakamura S."/>
        </authorList>
    </citation>
    <scope>NUCLEOTIDE SEQUENCE [LARGE SCALE GENOMIC DNA]</scope>
    <source>
        <strain evidence="2 3">JCM 16367</strain>
    </source>
</reference>
<evidence type="ECO:0000313" key="2">
    <source>
        <dbReference type="EMBL" id="BBY08706.1"/>
    </source>
</evidence>
<gene>
    <name evidence="2" type="ORF">MNVI_40240</name>
</gene>
<evidence type="ECO:0000313" key="3">
    <source>
        <dbReference type="Proteomes" id="UP000466894"/>
    </source>
</evidence>
<accession>A0A7I7PJF4</accession>
<sequence length="113" mass="12562">MSARAKTNRSTSVSTQKERKSLLPKINLSVDQSQCDGHNGRVPQEERALIDAVERRLVEKYAALPADDVAAVVQHAYTQFQQSTVRDFIPLLVERRASEELANLTGAAMRQLA</sequence>
<dbReference type="NCBIfam" id="NF046112">
    <property type="entry name" value="MSMEG_6209_Nter"/>
    <property type="match status" value="1"/>
</dbReference>
<name>A0A7I7PJF4_9MYCO</name>